<feature type="transmembrane region" description="Helical" evidence="8">
    <location>
        <begin position="118"/>
        <end position="139"/>
    </location>
</feature>
<evidence type="ECO:0000313" key="12">
    <source>
        <dbReference type="Proteomes" id="UP001634394"/>
    </source>
</evidence>
<name>A0ABD3Y1V8_SINWO</name>
<proteinExistence type="inferred from homology"/>
<dbReference type="Pfam" id="PF03137">
    <property type="entry name" value="OATP"/>
    <property type="match status" value="1"/>
</dbReference>
<evidence type="ECO:0000256" key="3">
    <source>
        <dbReference type="ARBA" id="ARBA00022475"/>
    </source>
</evidence>
<evidence type="ECO:0000256" key="1">
    <source>
        <dbReference type="ARBA" id="ARBA00004651"/>
    </source>
</evidence>
<feature type="transmembrane region" description="Helical" evidence="8">
    <location>
        <begin position="257"/>
        <end position="280"/>
    </location>
</feature>
<dbReference type="GO" id="GO:0006811">
    <property type="term" value="P:monoatomic ion transport"/>
    <property type="evidence" value="ECO:0007669"/>
    <property type="project" value="UniProtKB-KW"/>
</dbReference>
<protein>
    <recommendedName>
        <fullName evidence="8">Solute carrier organic anion transporter family member</fullName>
    </recommendedName>
</protein>
<dbReference type="InterPro" id="IPR036058">
    <property type="entry name" value="Kazal_dom_sf"/>
</dbReference>
<evidence type="ECO:0000259" key="10">
    <source>
        <dbReference type="PROSITE" id="PS51465"/>
    </source>
</evidence>
<dbReference type="SUPFAM" id="SSF100895">
    <property type="entry name" value="Kazal-type serine protease inhibitors"/>
    <property type="match status" value="1"/>
</dbReference>
<feature type="transmembrane region" description="Helical" evidence="8">
    <location>
        <begin position="207"/>
        <end position="231"/>
    </location>
</feature>
<dbReference type="PANTHER" id="PTHR11388:SF100">
    <property type="entry name" value="SOLUTE CARRIER ORGANIC ANION TRANSPORTER FAMILY MEMBER 4A1"/>
    <property type="match status" value="1"/>
</dbReference>
<evidence type="ECO:0000313" key="11">
    <source>
        <dbReference type="EMBL" id="KAL3892414.1"/>
    </source>
</evidence>
<comment type="subcellular location">
    <subcellularLocation>
        <location evidence="1 8">Cell membrane</location>
        <topology evidence="1 8">Multi-pass membrane protein</topology>
    </subcellularLocation>
</comment>
<gene>
    <name evidence="11" type="ORF">ACJMK2_004624</name>
</gene>
<sequence>MATRSSLMEADVNKDNNSTPAEYSDHELDVRCGYGTCKPKWLQKFNNPQIMLSLLCAFSLVQSFVVSGLINVNTSTLERRFQLPSSRVGTISSAYDFTAAFIGVLTSFYGSRQNKARWLSISAVALGVGSLTVALPHFITDLYQTGDSIIKTCSYNQSTEECQEEGLPHYLYIIILGQCLHGIGGAILYTIGIVLIDDSVPATSSPLYIGILTGFAYLGPGVGFILGGQFLDIYVDFERVHPDSVSMTKDDPRWVGAWWLGFLFSSCVFFVIAFLLSAFGTELPTARDVRATRFNQTTYKADRKSHEDSNRKDISIRNLPEALCRLLRNPIYVCNTIGETSEAFLGSGFVTFLSKFIQNQFNLSAGYAAVISGAIVVPGAAGGTFVGGIICRCMSLTVKGMTRLAFIGCLLGAISFTCLFLRCEQAKMAGVSHPYNNRSDDELSLIAPCNSECSCHTKFYEPVCDSDGLRYFSSCYAGCSTTVIGGQVFSNCSCVAIQPEQNISMVTTEACQSNCNLLNVFLPILCAAIFFSCVATVPCASSILRCVHDGDRTFGMATKLFTVRFAGSLPGPILFGAITDLTCTLWNENCGEKASCWIYDNYAFSLYYFFLILGFKIVTCVFFLLAHLLYVPPKEDVLHVLKKNEDVATYEMKMGQNSAATDNMDLDRAILKSNQNYVQTRF</sequence>
<comment type="similarity">
    <text evidence="2 8">Belongs to the organo anion transporter (TC 2.A.60) family.</text>
</comment>
<keyword evidence="3" id="KW-1003">Cell membrane</keyword>
<dbReference type="EMBL" id="JBJQND010000001">
    <property type="protein sequence ID" value="KAL3892414.1"/>
    <property type="molecule type" value="Genomic_DNA"/>
</dbReference>
<evidence type="ECO:0000256" key="9">
    <source>
        <dbReference type="SAM" id="MobiDB-lite"/>
    </source>
</evidence>
<feature type="transmembrane region" description="Helical" evidence="8">
    <location>
        <begin position="170"/>
        <end position="195"/>
    </location>
</feature>
<feature type="region of interest" description="Disordered" evidence="9">
    <location>
        <begin position="1"/>
        <end position="21"/>
    </location>
</feature>
<keyword evidence="8" id="KW-0406">Ion transport</keyword>
<dbReference type="Proteomes" id="UP001634394">
    <property type="component" value="Unassembled WGS sequence"/>
</dbReference>
<dbReference type="PANTHER" id="PTHR11388">
    <property type="entry name" value="ORGANIC ANION TRANSPORTER"/>
    <property type="match status" value="1"/>
</dbReference>
<feature type="transmembrane region" description="Helical" evidence="8">
    <location>
        <begin position="607"/>
        <end position="631"/>
    </location>
</feature>
<feature type="transmembrane region" description="Helical" evidence="8">
    <location>
        <begin position="50"/>
        <end position="70"/>
    </location>
</feature>
<evidence type="ECO:0000256" key="7">
    <source>
        <dbReference type="ARBA" id="ARBA00023157"/>
    </source>
</evidence>
<keyword evidence="7" id="KW-1015">Disulfide bond</keyword>
<evidence type="ECO:0000256" key="2">
    <source>
        <dbReference type="ARBA" id="ARBA00009657"/>
    </source>
</evidence>
<dbReference type="PROSITE" id="PS51465">
    <property type="entry name" value="KAZAL_2"/>
    <property type="match status" value="1"/>
</dbReference>
<dbReference type="SUPFAM" id="SSF103473">
    <property type="entry name" value="MFS general substrate transporter"/>
    <property type="match status" value="1"/>
</dbReference>
<keyword evidence="12" id="KW-1185">Reference proteome</keyword>
<dbReference type="InterPro" id="IPR004156">
    <property type="entry name" value="OATP"/>
</dbReference>
<accession>A0ABD3Y1V8</accession>
<evidence type="ECO:0000256" key="6">
    <source>
        <dbReference type="ARBA" id="ARBA00023136"/>
    </source>
</evidence>
<dbReference type="AlphaFoldDB" id="A0ABD3Y1V8"/>
<keyword evidence="6 8" id="KW-0472">Membrane</keyword>
<dbReference type="GO" id="GO:0005886">
    <property type="term" value="C:plasma membrane"/>
    <property type="evidence" value="ECO:0007669"/>
    <property type="project" value="UniProtKB-SubCell"/>
</dbReference>
<reference evidence="11 12" key="1">
    <citation type="submission" date="2024-11" db="EMBL/GenBank/DDBJ databases">
        <title>Chromosome-level genome assembly of the freshwater bivalve Anodonta woodiana.</title>
        <authorList>
            <person name="Chen X."/>
        </authorList>
    </citation>
    <scope>NUCLEOTIDE SEQUENCE [LARGE SCALE GENOMIC DNA]</scope>
    <source>
        <strain evidence="11">MN2024</strain>
        <tissue evidence="11">Gills</tissue>
    </source>
</reference>
<organism evidence="11 12">
    <name type="scientific">Sinanodonta woodiana</name>
    <name type="common">Chinese pond mussel</name>
    <name type="synonym">Anodonta woodiana</name>
    <dbReference type="NCBI Taxonomy" id="1069815"/>
    <lineage>
        <taxon>Eukaryota</taxon>
        <taxon>Metazoa</taxon>
        <taxon>Spiralia</taxon>
        <taxon>Lophotrochozoa</taxon>
        <taxon>Mollusca</taxon>
        <taxon>Bivalvia</taxon>
        <taxon>Autobranchia</taxon>
        <taxon>Heteroconchia</taxon>
        <taxon>Palaeoheterodonta</taxon>
        <taxon>Unionida</taxon>
        <taxon>Unionoidea</taxon>
        <taxon>Unionidae</taxon>
        <taxon>Unioninae</taxon>
        <taxon>Sinanodonta</taxon>
    </lineage>
</organism>
<feature type="transmembrane region" description="Helical" evidence="8">
    <location>
        <begin position="520"/>
        <end position="544"/>
    </location>
</feature>
<evidence type="ECO:0000256" key="8">
    <source>
        <dbReference type="RuleBase" id="RU362056"/>
    </source>
</evidence>
<dbReference type="InterPro" id="IPR036259">
    <property type="entry name" value="MFS_trans_sf"/>
</dbReference>
<feature type="transmembrane region" description="Helical" evidence="8">
    <location>
        <begin position="404"/>
        <end position="422"/>
    </location>
</feature>
<keyword evidence="8" id="KW-0813">Transport</keyword>
<evidence type="ECO:0000256" key="5">
    <source>
        <dbReference type="ARBA" id="ARBA00022989"/>
    </source>
</evidence>
<keyword evidence="4 8" id="KW-0812">Transmembrane</keyword>
<comment type="caution">
    <text evidence="8">Lacks conserved residue(s) required for the propagation of feature annotation.</text>
</comment>
<keyword evidence="5 8" id="KW-1133">Transmembrane helix</keyword>
<dbReference type="NCBIfam" id="TIGR00805">
    <property type="entry name" value="oat"/>
    <property type="match status" value="1"/>
</dbReference>
<comment type="caution">
    <text evidence="11">The sequence shown here is derived from an EMBL/GenBank/DDBJ whole genome shotgun (WGS) entry which is preliminary data.</text>
</comment>
<dbReference type="Gene3D" id="1.20.1250.20">
    <property type="entry name" value="MFS general substrate transporter like domains"/>
    <property type="match status" value="1"/>
</dbReference>
<feature type="transmembrane region" description="Helical" evidence="8">
    <location>
        <begin position="565"/>
        <end position="587"/>
    </location>
</feature>
<dbReference type="Pfam" id="PF07648">
    <property type="entry name" value="Kazal_2"/>
    <property type="match status" value="1"/>
</dbReference>
<dbReference type="InterPro" id="IPR002350">
    <property type="entry name" value="Kazal_dom"/>
</dbReference>
<evidence type="ECO:0000256" key="4">
    <source>
        <dbReference type="ARBA" id="ARBA00022692"/>
    </source>
</evidence>
<feature type="domain" description="Kazal-like" evidence="10">
    <location>
        <begin position="443"/>
        <end position="496"/>
    </location>
</feature>
<feature type="transmembrane region" description="Helical" evidence="8">
    <location>
        <begin position="90"/>
        <end position="111"/>
    </location>
</feature>